<evidence type="ECO:0000256" key="3">
    <source>
        <dbReference type="ARBA" id="ARBA00022527"/>
    </source>
</evidence>
<sequence length="263" mass="30170">MSLQEFNIIKKLGEGAYSNVYKVKKISDNQEYALKKVKLLNLSDKEKENALNEVRILASIRSINVIGYKEAFLDEASNSLCIIMEYANNGDLYQKIVDGQKKGQLLPENEIWEIFIQVVKGLKVLHKLKIFHRDLKSANVFLTKEGVVKLGDMNVSKVAKKGLLHTQTGTPYYASPEVWKDKSYDSKSDMWSLGCVLYEVTTLKPPFRAEDMEGLYKKVIKGHYPKIPSHYSLDLAHIIRLLLQVQPHLRPSQYAYGIHRREL</sequence>
<dbReference type="GeneID" id="14904554"/>
<dbReference type="PROSITE" id="PS00107">
    <property type="entry name" value="PROTEIN_KINASE_ATP"/>
    <property type="match status" value="1"/>
</dbReference>
<evidence type="ECO:0000256" key="2">
    <source>
        <dbReference type="ARBA" id="ARBA00012513"/>
    </source>
</evidence>
<dbReference type="EMBL" id="GL984239">
    <property type="protein sequence ID" value="EGR28471.1"/>
    <property type="molecule type" value="Genomic_DNA"/>
</dbReference>
<dbReference type="InterPro" id="IPR008271">
    <property type="entry name" value="Ser/Thr_kinase_AS"/>
</dbReference>
<comment type="catalytic activity">
    <reaction evidence="8">
        <text>L-threonyl-[protein] + ATP = O-phospho-L-threonyl-[protein] + ADP + H(+)</text>
        <dbReference type="Rhea" id="RHEA:46608"/>
        <dbReference type="Rhea" id="RHEA-COMP:11060"/>
        <dbReference type="Rhea" id="RHEA-COMP:11605"/>
        <dbReference type="ChEBI" id="CHEBI:15378"/>
        <dbReference type="ChEBI" id="CHEBI:30013"/>
        <dbReference type="ChEBI" id="CHEBI:30616"/>
        <dbReference type="ChEBI" id="CHEBI:61977"/>
        <dbReference type="ChEBI" id="CHEBI:456216"/>
        <dbReference type="EC" id="2.7.11.1"/>
    </reaction>
</comment>
<dbReference type="FunFam" id="3.30.200.20:FF:000097">
    <property type="entry name" value="Probable serine/threonine-protein kinase nek1"/>
    <property type="match status" value="1"/>
</dbReference>
<dbReference type="Proteomes" id="UP000008983">
    <property type="component" value="Unassembled WGS sequence"/>
</dbReference>
<evidence type="ECO:0000256" key="4">
    <source>
        <dbReference type="ARBA" id="ARBA00022679"/>
    </source>
</evidence>
<dbReference type="PANTHER" id="PTHR44899">
    <property type="entry name" value="CAMK FAMILY PROTEIN KINASE"/>
    <property type="match status" value="1"/>
</dbReference>
<feature type="domain" description="Protein kinase" evidence="12">
    <location>
        <begin position="6"/>
        <end position="262"/>
    </location>
</feature>
<dbReference type="PANTHER" id="PTHR44899:SF6">
    <property type="entry name" value="SERINE_THREONINE PROTEIN KINASE"/>
    <property type="match status" value="1"/>
</dbReference>
<organism evidence="13 14">
    <name type="scientific">Ichthyophthirius multifiliis</name>
    <name type="common">White spot disease agent</name>
    <name type="synonym">Ich</name>
    <dbReference type="NCBI Taxonomy" id="5932"/>
    <lineage>
        <taxon>Eukaryota</taxon>
        <taxon>Sar</taxon>
        <taxon>Alveolata</taxon>
        <taxon>Ciliophora</taxon>
        <taxon>Intramacronucleata</taxon>
        <taxon>Oligohymenophorea</taxon>
        <taxon>Hymenostomatida</taxon>
        <taxon>Ophryoglenina</taxon>
        <taxon>Ichthyophthirius</taxon>
    </lineage>
</organism>
<evidence type="ECO:0000259" key="12">
    <source>
        <dbReference type="PROSITE" id="PS50011"/>
    </source>
</evidence>
<dbReference type="Gene3D" id="3.30.200.20">
    <property type="entry name" value="Phosphorylase Kinase, domain 1"/>
    <property type="match status" value="1"/>
</dbReference>
<dbReference type="PROSITE" id="PS50011">
    <property type="entry name" value="PROTEIN_KINASE_DOM"/>
    <property type="match status" value="1"/>
</dbReference>
<feature type="binding site" evidence="10">
    <location>
        <position position="35"/>
    </location>
    <ligand>
        <name>ATP</name>
        <dbReference type="ChEBI" id="CHEBI:30616"/>
    </ligand>
</feature>
<dbReference type="PIRSF" id="PIRSF000654">
    <property type="entry name" value="Integrin-linked_kinase"/>
    <property type="match status" value="1"/>
</dbReference>
<gene>
    <name evidence="13" type="ORF">IMG5_174560</name>
</gene>
<dbReference type="EC" id="2.7.11.1" evidence="2"/>
<dbReference type="SUPFAM" id="SSF56112">
    <property type="entry name" value="Protein kinase-like (PK-like)"/>
    <property type="match status" value="1"/>
</dbReference>
<dbReference type="PROSITE" id="PS00108">
    <property type="entry name" value="PROTEIN_KINASE_ST"/>
    <property type="match status" value="1"/>
</dbReference>
<evidence type="ECO:0000256" key="11">
    <source>
        <dbReference type="RuleBase" id="RU000304"/>
    </source>
</evidence>
<keyword evidence="6 13" id="KW-0418">Kinase</keyword>
<dbReference type="GO" id="GO:0106310">
    <property type="term" value="F:protein serine kinase activity"/>
    <property type="evidence" value="ECO:0007669"/>
    <property type="project" value="RHEA"/>
</dbReference>
<reference evidence="13 14" key="1">
    <citation type="submission" date="2011-07" db="EMBL/GenBank/DDBJ databases">
        <authorList>
            <person name="Coyne R."/>
            <person name="Brami D."/>
            <person name="Johnson J."/>
            <person name="Hostetler J."/>
            <person name="Hannick L."/>
            <person name="Clark T."/>
            <person name="Cassidy-Hanley D."/>
            <person name="Inman J."/>
        </authorList>
    </citation>
    <scope>NUCLEOTIDE SEQUENCE [LARGE SCALE GENOMIC DNA]</scope>
    <source>
        <strain evidence="13 14">G5</strain>
    </source>
</reference>
<evidence type="ECO:0000256" key="9">
    <source>
        <dbReference type="ARBA" id="ARBA00048679"/>
    </source>
</evidence>
<dbReference type="Pfam" id="PF00069">
    <property type="entry name" value="Pkinase"/>
    <property type="match status" value="1"/>
</dbReference>
<name>G0R229_ICHMU</name>
<accession>G0R229</accession>
<evidence type="ECO:0000313" key="14">
    <source>
        <dbReference type="Proteomes" id="UP000008983"/>
    </source>
</evidence>
<evidence type="ECO:0000256" key="8">
    <source>
        <dbReference type="ARBA" id="ARBA00047899"/>
    </source>
</evidence>
<dbReference type="GO" id="GO:0004674">
    <property type="term" value="F:protein serine/threonine kinase activity"/>
    <property type="evidence" value="ECO:0007669"/>
    <property type="project" value="UniProtKB-KW"/>
</dbReference>
<dbReference type="InterPro" id="IPR051131">
    <property type="entry name" value="NEK_Ser/Thr_kinase_NIMA"/>
</dbReference>
<comment type="similarity">
    <text evidence="1">Belongs to the protein kinase superfamily. NEK Ser/Thr protein kinase family. NIMA subfamily.</text>
</comment>
<keyword evidence="3 11" id="KW-0723">Serine/threonine-protein kinase</keyword>
<dbReference type="InParanoid" id="G0R229"/>
<dbReference type="STRING" id="857967.G0R229"/>
<proteinExistence type="inferred from homology"/>
<dbReference type="InterPro" id="IPR000719">
    <property type="entry name" value="Prot_kinase_dom"/>
</dbReference>
<evidence type="ECO:0000256" key="7">
    <source>
        <dbReference type="ARBA" id="ARBA00022840"/>
    </source>
</evidence>
<evidence type="ECO:0000313" key="13">
    <source>
        <dbReference type="EMBL" id="EGR28471.1"/>
    </source>
</evidence>
<dbReference type="eggNOG" id="KOG0589">
    <property type="taxonomic scope" value="Eukaryota"/>
</dbReference>
<evidence type="ECO:0000256" key="10">
    <source>
        <dbReference type="PROSITE-ProRule" id="PRU10141"/>
    </source>
</evidence>
<keyword evidence="5 10" id="KW-0547">Nucleotide-binding</keyword>
<dbReference type="AlphaFoldDB" id="G0R229"/>
<keyword evidence="14" id="KW-1185">Reference proteome</keyword>
<dbReference type="OMA" id="RELVIMC"/>
<evidence type="ECO:0000256" key="6">
    <source>
        <dbReference type="ARBA" id="ARBA00022777"/>
    </source>
</evidence>
<dbReference type="RefSeq" id="XP_004029707.1">
    <property type="nucleotide sequence ID" value="XM_004029659.1"/>
</dbReference>
<dbReference type="SMART" id="SM00220">
    <property type="entry name" value="S_TKc"/>
    <property type="match status" value="1"/>
</dbReference>
<dbReference type="InterPro" id="IPR011009">
    <property type="entry name" value="Kinase-like_dom_sf"/>
</dbReference>
<dbReference type="InterPro" id="IPR017441">
    <property type="entry name" value="Protein_kinase_ATP_BS"/>
</dbReference>
<keyword evidence="7 10" id="KW-0067">ATP-binding</keyword>
<evidence type="ECO:0000256" key="1">
    <source>
        <dbReference type="ARBA" id="ARBA00010886"/>
    </source>
</evidence>
<dbReference type="OrthoDB" id="248923at2759"/>
<comment type="catalytic activity">
    <reaction evidence="9">
        <text>L-seryl-[protein] + ATP = O-phospho-L-seryl-[protein] + ADP + H(+)</text>
        <dbReference type="Rhea" id="RHEA:17989"/>
        <dbReference type="Rhea" id="RHEA-COMP:9863"/>
        <dbReference type="Rhea" id="RHEA-COMP:11604"/>
        <dbReference type="ChEBI" id="CHEBI:15378"/>
        <dbReference type="ChEBI" id="CHEBI:29999"/>
        <dbReference type="ChEBI" id="CHEBI:30616"/>
        <dbReference type="ChEBI" id="CHEBI:83421"/>
        <dbReference type="ChEBI" id="CHEBI:456216"/>
        <dbReference type="EC" id="2.7.11.1"/>
    </reaction>
</comment>
<dbReference type="GO" id="GO:0005524">
    <property type="term" value="F:ATP binding"/>
    <property type="evidence" value="ECO:0007669"/>
    <property type="project" value="UniProtKB-UniRule"/>
</dbReference>
<dbReference type="Gene3D" id="1.10.510.10">
    <property type="entry name" value="Transferase(Phosphotransferase) domain 1"/>
    <property type="match status" value="1"/>
</dbReference>
<protein>
    <recommendedName>
        <fullName evidence="2">non-specific serine/threonine protein kinase</fullName>
        <ecNumber evidence="2">2.7.11.1</ecNumber>
    </recommendedName>
</protein>
<keyword evidence="4 13" id="KW-0808">Transferase</keyword>
<evidence type="ECO:0000256" key="5">
    <source>
        <dbReference type="ARBA" id="ARBA00022741"/>
    </source>
</evidence>